<evidence type="ECO:0000313" key="4">
    <source>
        <dbReference type="Proteomes" id="UP001566132"/>
    </source>
</evidence>
<gene>
    <name evidence="3" type="ORF">ABEB36_005921</name>
</gene>
<reference evidence="3 4" key="1">
    <citation type="submission" date="2024-05" db="EMBL/GenBank/DDBJ databases">
        <title>Genetic variation in Jamaican populations of the coffee berry borer (Hypothenemus hampei).</title>
        <authorList>
            <person name="Errbii M."/>
            <person name="Myrie A."/>
        </authorList>
    </citation>
    <scope>NUCLEOTIDE SEQUENCE [LARGE SCALE GENOMIC DNA]</scope>
    <source>
        <strain evidence="3">JA-Hopewell-2020-01-JO</strain>
        <tissue evidence="3">Whole body</tissue>
    </source>
</reference>
<accession>A0ABD1EZZ0</accession>
<dbReference type="AlphaFoldDB" id="A0ABD1EZZ0"/>
<dbReference type="SMART" id="SM00353">
    <property type="entry name" value="HLH"/>
    <property type="match status" value="1"/>
</dbReference>
<dbReference type="EMBL" id="JBDJPC010000004">
    <property type="protein sequence ID" value="KAL1506590.1"/>
    <property type="molecule type" value="Genomic_DNA"/>
</dbReference>
<dbReference type="InterPro" id="IPR050359">
    <property type="entry name" value="bHLH_transcription_factors"/>
</dbReference>
<keyword evidence="4" id="KW-1185">Reference proteome</keyword>
<evidence type="ECO:0000259" key="2">
    <source>
        <dbReference type="PROSITE" id="PS50888"/>
    </source>
</evidence>
<dbReference type="InterPro" id="IPR036638">
    <property type="entry name" value="HLH_DNA-bd_sf"/>
</dbReference>
<name>A0ABD1EZZ0_HYPHA</name>
<dbReference type="SUPFAM" id="SSF47459">
    <property type="entry name" value="HLH, helix-loop-helix DNA-binding domain"/>
    <property type="match status" value="1"/>
</dbReference>
<dbReference type="Gene3D" id="4.10.280.10">
    <property type="entry name" value="Helix-loop-helix DNA-binding domain"/>
    <property type="match status" value="1"/>
</dbReference>
<dbReference type="CDD" id="cd11431">
    <property type="entry name" value="bHLH_TS_taxi_Dei"/>
    <property type="match status" value="1"/>
</dbReference>
<dbReference type="PANTHER" id="PTHR19290">
    <property type="entry name" value="BASIC HELIX-LOOP-HELIX PROTEIN NEUROGENIN-RELATED"/>
    <property type="match status" value="1"/>
</dbReference>
<feature type="compositionally biased region" description="Low complexity" evidence="1">
    <location>
        <begin position="58"/>
        <end position="73"/>
    </location>
</feature>
<dbReference type="PROSITE" id="PS50888">
    <property type="entry name" value="BHLH"/>
    <property type="match status" value="1"/>
</dbReference>
<evidence type="ECO:0000313" key="3">
    <source>
        <dbReference type="EMBL" id="KAL1506590.1"/>
    </source>
</evidence>
<dbReference type="Proteomes" id="UP001566132">
    <property type="component" value="Unassembled WGS sequence"/>
</dbReference>
<evidence type="ECO:0000256" key="1">
    <source>
        <dbReference type="SAM" id="MobiDB-lite"/>
    </source>
</evidence>
<feature type="region of interest" description="Disordered" evidence="1">
    <location>
        <begin position="58"/>
        <end position="94"/>
    </location>
</feature>
<feature type="region of interest" description="Disordered" evidence="1">
    <location>
        <begin position="1"/>
        <end position="42"/>
    </location>
</feature>
<organism evidence="3 4">
    <name type="scientific">Hypothenemus hampei</name>
    <name type="common">Coffee berry borer</name>
    <dbReference type="NCBI Taxonomy" id="57062"/>
    <lineage>
        <taxon>Eukaryota</taxon>
        <taxon>Metazoa</taxon>
        <taxon>Ecdysozoa</taxon>
        <taxon>Arthropoda</taxon>
        <taxon>Hexapoda</taxon>
        <taxon>Insecta</taxon>
        <taxon>Pterygota</taxon>
        <taxon>Neoptera</taxon>
        <taxon>Endopterygota</taxon>
        <taxon>Coleoptera</taxon>
        <taxon>Polyphaga</taxon>
        <taxon>Cucujiformia</taxon>
        <taxon>Curculionidae</taxon>
        <taxon>Scolytinae</taxon>
        <taxon>Hypothenemus</taxon>
    </lineage>
</organism>
<protein>
    <recommendedName>
        <fullName evidence="2">BHLH domain-containing protein</fullName>
    </recommendedName>
</protein>
<proteinExistence type="predicted"/>
<comment type="caution">
    <text evidence="3">The sequence shown here is derived from an EMBL/GenBank/DDBJ whole genome shotgun (WGS) entry which is preliminary data.</text>
</comment>
<dbReference type="PANTHER" id="PTHR19290:SF147">
    <property type="entry name" value="HELIX-LOOP-HELIX PROTEIN DELILAH"/>
    <property type="match status" value="1"/>
</dbReference>
<dbReference type="InterPro" id="IPR011598">
    <property type="entry name" value="bHLH_dom"/>
</dbReference>
<sequence>MLQYDEELSERLGLKMPSQDYPLDSNNNTNNEKYALRPRSMRRKNLLPDFEEIPLIHSSKNSSVKSGASNKVGGKSGKSKSAPLSKYRRKTANARERTRMKEINQAFEALRKAVPQITPNQQQNEKLTKITTLRLAMKYISALTAALSSSPAELPHQDIFSECSELESFLLESDGESLPINSDLSDHSLTPADFSLDFDDSLTSVDFSSDFSDRLPFDNYLTDFS</sequence>
<dbReference type="Pfam" id="PF00010">
    <property type="entry name" value="HLH"/>
    <property type="match status" value="1"/>
</dbReference>
<feature type="domain" description="BHLH" evidence="2">
    <location>
        <begin position="87"/>
        <end position="143"/>
    </location>
</feature>